<dbReference type="RefSeq" id="XP_009163971.1">
    <property type="nucleotide sequence ID" value="XM_009165707.1"/>
</dbReference>
<organism evidence="2 3">
    <name type="scientific">Opisthorchis viverrini</name>
    <name type="common">Southeast Asian liver fluke</name>
    <dbReference type="NCBI Taxonomy" id="6198"/>
    <lineage>
        <taxon>Eukaryota</taxon>
        <taxon>Metazoa</taxon>
        <taxon>Spiralia</taxon>
        <taxon>Lophotrochozoa</taxon>
        <taxon>Platyhelminthes</taxon>
        <taxon>Trematoda</taxon>
        <taxon>Digenea</taxon>
        <taxon>Opisthorchiida</taxon>
        <taxon>Opisthorchiata</taxon>
        <taxon>Opisthorchiidae</taxon>
        <taxon>Opisthorchis</taxon>
    </lineage>
</organism>
<name>A0A075A1V3_OPIVI</name>
<evidence type="ECO:0000256" key="1">
    <source>
        <dbReference type="SAM" id="MobiDB-lite"/>
    </source>
</evidence>
<dbReference type="AlphaFoldDB" id="A0A075A1V3"/>
<feature type="compositionally biased region" description="Polar residues" evidence="1">
    <location>
        <begin position="55"/>
        <end position="67"/>
    </location>
</feature>
<gene>
    <name evidence="2" type="ORF">T265_01641</name>
</gene>
<feature type="region of interest" description="Disordered" evidence="1">
    <location>
        <begin position="43"/>
        <end position="74"/>
    </location>
</feature>
<feature type="compositionally biased region" description="Basic and acidic residues" evidence="1">
    <location>
        <begin position="43"/>
        <end position="52"/>
    </location>
</feature>
<dbReference type="EMBL" id="KL596636">
    <property type="protein sequence ID" value="KER32207.1"/>
    <property type="molecule type" value="Genomic_DNA"/>
</dbReference>
<sequence>MLKANFAFCWYIKDDILLRTADFAQKKQLGVDNDCEDILSEMRREENPDLRRKNSVQTDLNSQSCQSAVALERG</sequence>
<dbReference type="Proteomes" id="UP000054324">
    <property type="component" value="Unassembled WGS sequence"/>
</dbReference>
<evidence type="ECO:0000313" key="3">
    <source>
        <dbReference type="Proteomes" id="UP000054324"/>
    </source>
</evidence>
<dbReference type="CTD" id="20315829"/>
<evidence type="ECO:0000313" key="2">
    <source>
        <dbReference type="EMBL" id="KER32207.1"/>
    </source>
</evidence>
<dbReference type="KEGG" id="ovi:T265_01641"/>
<keyword evidence="3" id="KW-1185">Reference proteome</keyword>
<accession>A0A075A1V3</accession>
<proteinExistence type="predicted"/>
<dbReference type="GeneID" id="20315829"/>
<reference evidence="2 3" key="1">
    <citation type="submission" date="2013-11" db="EMBL/GenBank/DDBJ databases">
        <title>Opisthorchis viverrini - life in the bile duct.</title>
        <authorList>
            <person name="Young N.D."/>
            <person name="Nagarajan N."/>
            <person name="Lin S.J."/>
            <person name="Korhonen P.K."/>
            <person name="Jex A.R."/>
            <person name="Hall R.S."/>
            <person name="Safavi-Hemami H."/>
            <person name="Kaewkong W."/>
            <person name="Bertrand D."/>
            <person name="Gao S."/>
            <person name="Seet Q."/>
            <person name="Wongkham S."/>
            <person name="Teh B.T."/>
            <person name="Wongkham C."/>
            <person name="Intapan P.M."/>
            <person name="Maleewong W."/>
            <person name="Yang X."/>
            <person name="Hu M."/>
            <person name="Wang Z."/>
            <person name="Hofmann A."/>
            <person name="Sternberg P.W."/>
            <person name="Tan P."/>
            <person name="Wang J."/>
            <person name="Gasser R.B."/>
        </authorList>
    </citation>
    <scope>NUCLEOTIDE SEQUENCE [LARGE SCALE GENOMIC DNA]</scope>
</reference>
<protein>
    <submittedName>
        <fullName evidence="2">Uncharacterized protein</fullName>
    </submittedName>
</protein>